<evidence type="ECO:0000256" key="2">
    <source>
        <dbReference type="ARBA" id="ARBA00013194"/>
    </source>
</evidence>
<dbReference type="SUPFAM" id="SSF109998">
    <property type="entry name" value="Triger factor/SurA peptide-binding domain-like"/>
    <property type="match status" value="1"/>
</dbReference>
<dbReference type="PANTHER" id="PTHR47245">
    <property type="entry name" value="PEPTIDYLPROLYL ISOMERASE"/>
    <property type="match status" value="1"/>
</dbReference>
<keyword evidence="3" id="KW-0732">Signal</keyword>
<dbReference type="InterPro" id="IPR027304">
    <property type="entry name" value="Trigger_fact/SurA_dom_sf"/>
</dbReference>
<organism evidence="8 9">
    <name type="scientific">Niallia oryzisoli</name>
    <dbReference type="NCBI Taxonomy" id="1737571"/>
    <lineage>
        <taxon>Bacteria</taxon>
        <taxon>Bacillati</taxon>
        <taxon>Bacillota</taxon>
        <taxon>Bacilli</taxon>
        <taxon>Bacillales</taxon>
        <taxon>Bacillaceae</taxon>
        <taxon>Niallia</taxon>
    </lineage>
</organism>
<sequence>MVKQYGTNTISYLIDNKIVEHEAEKKSITISDKEKDEEMQTYIEANGGEEQFNSALEQSGVTKADIESEIVNYLRIVKLLESKIEITDKEIESYFEENKESYNQPEQVEASHILVEDEVTANVVKEKLAAGEDFAALAKEYSTDTSNAENGGELGYFSKGEMAPEFEEAAFSMNKGDISDPVQTDYGFHIIKVTDKKAAKEAELKDYKDEIKQTLFDQELQTEYSTWITEKREKLDIKNTLSNEE</sequence>
<name>A0ABZ2C6C9_9BACI</name>
<dbReference type="PROSITE" id="PS50198">
    <property type="entry name" value="PPIC_PPIASE_2"/>
    <property type="match status" value="1"/>
</dbReference>
<evidence type="ECO:0000256" key="4">
    <source>
        <dbReference type="ARBA" id="ARBA00023110"/>
    </source>
</evidence>
<evidence type="ECO:0000259" key="7">
    <source>
        <dbReference type="PROSITE" id="PS50198"/>
    </source>
</evidence>
<dbReference type="InterPro" id="IPR023058">
    <property type="entry name" value="PPIase_PpiC_CS"/>
</dbReference>
<protein>
    <recommendedName>
        <fullName evidence="2">peptidylprolyl isomerase</fullName>
        <ecNumber evidence="2">5.2.1.8</ecNumber>
    </recommendedName>
</protein>
<reference evidence="8 9" key="1">
    <citation type="submission" date="2023-10" db="EMBL/GenBank/DDBJ databases">
        <title>Niallia locisalis sp.nov. isolated from a salt pond sample.</title>
        <authorList>
            <person name="Li X.-J."/>
            <person name="Dong L."/>
        </authorList>
    </citation>
    <scope>NUCLEOTIDE SEQUENCE [LARGE SCALE GENOMIC DNA]</scope>
    <source>
        <strain evidence="8 9">DSM 29761</strain>
    </source>
</reference>
<dbReference type="Gene3D" id="1.10.4030.10">
    <property type="entry name" value="Porin chaperone SurA, peptide-binding domain"/>
    <property type="match status" value="1"/>
</dbReference>
<evidence type="ECO:0000256" key="6">
    <source>
        <dbReference type="PROSITE-ProRule" id="PRU00278"/>
    </source>
</evidence>
<evidence type="ECO:0000256" key="5">
    <source>
        <dbReference type="ARBA" id="ARBA00023235"/>
    </source>
</evidence>
<feature type="domain" description="PpiC" evidence="7">
    <location>
        <begin position="105"/>
        <end position="195"/>
    </location>
</feature>
<dbReference type="Pfam" id="PF13616">
    <property type="entry name" value="Rotamase_3"/>
    <property type="match status" value="1"/>
</dbReference>
<dbReference type="SUPFAM" id="SSF54534">
    <property type="entry name" value="FKBP-like"/>
    <property type="match status" value="1"/>
</dbReference>
<dbReference type="Proteomes" id="UP001357223">
    <property type="component" value="Chromosome"/>
</dbReference>
<evidence type="ECO:0000313" key="8">
    <source>
        <dbReference type="EMBL" id="WVX79016.1"/>
    </source>
</evidence>
<dbReference type="InterPro" id="IPR000297">
    <property type="entry name" value="PPIase_PpiC"/>
</dbReference>
<dbReference type="PROSITE" id="PS01096">
    <property type="entry name" value="PPIC_PPIASE_1"/>
    <property type="match status" value="1"/>
</dbReference>
<proteinExistence type="predicted"/>
<dbReference type="InterPro" id="IPR050245">
    <property type="entry name" value="PrsA_foldase"/>
</dbReference>
<dbReference type="EMBL" id="CP137640">
    <property type="protein sequence ID" value="WVX79016.1"/>
    <property type="molecule type" value="Genomic_DNA"/>
</dbReference>
<gene>
    <name evidence="8" type="ORF">R4Z09_17060</name>
</gene>
<evidence type="ECO:0000256" key="3">
    <source>
        <dbReference type="ARBA" id="ARBA00022729"/>
    </source>
</evidence>
<dbReference type="RefSeq" id="WP_338447950.1">
    <property type="nucleotide sequence ID" value="NZ_CP137640.1"/>
</dbReference>
<accession>A0ABZ2C6C9</accession>
<dbReference type="GO" id="GO:0003755">
    <property type="term" value="F:peptidyl-prolyl cis-trans isomerase activity"/>
    <property type="evidence" value="ECO:0007669"/>
    <property type="project" value="UniProtKB-EC"/>
</dbReference>
<keyword evidence="4 6" id="KW-0697">Rotamase</keyword>
<dbReference type="InterPro" id="IPR046357">
    <property type="entry name" value="PPIase_dom_sf"/>
</dbReference>
<dbReference type="EC" id="5.2.1.8" evidence="2"/>
<evidence type="ECO:0000256" key="1">
    <source>
        <dbReference type="ARBA" id="ARBA00000971"/>
    </source>
</evidence>
<dbReference type="Gene3D" id="3.10.50.40">
    <property type="match status" value="1"/>
</dbReference>
<keyword evidence="5 6" id="KW-0413">Isomerase</keyword>
<comment type="catalytic activity">
    <reaction evidence="1">
        <text>[protein]-peptidylproline (omega=180) = [protein]-peptidylproline (omega=0)</text>
        <dbReference type="Rhea" id="RHEA:16237"/>
        <dbReference type="Rhea" id="RHEA-COMP:10747"/>
        <dbReference type="Rhea" id="RHEA-COMP:10748"/>
        <dbReference type="ChEBI" id="CHEBI:83833"/>
        <dbReference type="ChEBI" id="CHEBI:83834"/>
        <dbReference type="EC" id="5.2.1.8"/>
    </reaction>
</comment>
<keyword evidence="9" id="KW-1185">Reference proteome</keyword>
<dbReference type="PANTHER" id="PTHR47245:SF1">
    <property type="entry name" value="FOLDASE PROTEIN PRSA"/>
    <property type="match status" value="1"/>
</dbReference>
<evidence type="ECO:0000313" key="9">
    <source>
        <dbReference type="Proteomes" id="UP001357223"/>
    </source>
</evidence>